<evidence type="ECO:0000256" key="2">
    <source>
        <dbReference type="ARBA" id="ARBA00000626"/>
    </source>
</evidence>
<evidence type="ECO:0000256" key="14">
    <source>
        <dbReference type="ARBA" id="ARBA00022499"/>
    </source>
</evidence>
<dbReference type="PANTHER" id="PTHR11923:SF12">
    <property type="entry name" value="PLATELET GLYCOPROTEIN 4"/>
    <property type="match status" value="1"/>
</dbReference>
<dbReference type="GO" id="GO:0005044">
    <property type="term" value="F:scavenger receptor activity"/>
    <property type="evidence" value="ECO:0007669"/>
    <property type="project" value="TreeGrafter"/>
</dbReference>
<keyword evidence="18" id="KW-1133">Transmembrane helix</keyword>
<keyword evidence="33" id="KW-1185">Reference proteome</keyword>
<keyword evidence="17" id="KW-0130">Cell adhesion</keyword>
<evidence type="ECO:0000256" key="29">
    <source>
        <dbReference type="ARBA" id="ARBA00031821"/>
    </source>
</evidence>
<evidence type="ECO:0000313" key="32">
    <source>
        <dbReference type="EMBL" id="ETE56971.1"/>
    </source>
</evidence>
<evidence type="ECO:0000256" key="10">
    <source>
        <dbReference type="ARBA" id="ARBA00010532"/>
    </source>
</evidence>
<evidence type="ECO:0000256" key="13">
    <source>
        <dbReference type="ARBA" id="ARBA00022475"/>
    </source>
</evidence>
<keyword evidence="26" id="KW-0449">Lipoprotein</keyword>
<dbReference type="GO" id="GO:0034383">
    <property type="term" value="P:low-density lipoprotein particle clearance"/>
    <property type="evidence" value="ECO:0007669"/>
    <property type="project" value="TreeGrafter"/>
</dbReference>
<dbReference type="Proteomes" id="UP000018936">
    <property type="component" value="Unassembled WGS sequence"/>
</dbReference>
<dbReference type="GO" id="GO:0044539">
    <property type="term" value="P:long-chain fatty acid import into cell"/>
    <property type="evidence" value="ECO:0007669"/>
    <property type="project" value="TreeGrafter"/>
</dbReference>
<evidence type="ECO:0000256" key="6">
    <source>
        <dbReference type="ARBA" id="ARBA00004221"/>
    </source>
</evidence>
<keyword evidence="12" id="KW-0813">Transport</keyword>
<evidence type="ECO:0000256" key="9">
    <source>
        <dbReference type="ARBA" id="ARBA00004651"/>
    </source>
</evidence>
<evidence type="ECO:0000256" key="8">
    <source>
        <dbReference type="ARBA" id="ARBA00004555"/>
    </source>
</evidence>
<comment type="catalytic activity">
    <reaction evidence="5">
        <text>butanoate(out) = butanoate(in)</text>
        <dbReference type="Rhea" id="RHEA:45248"/>
        <dbReference type="ChEBI" id="CHEBI:17968"/>
    </reaction>
    <physiologicalReaction direction="left-to-right" evidence="5">
        <dbReference type="Rhea" id="RHEA:45249"/>
    </physiologicalReaction>
</comment>
<keyword evidence="14" id="KW-1017">Isopeptide bond</keyword>
<keyword evidence="25" id="KW-0325">Glycoprotein</keyword>
<comment type="catalytic activity">
    <reaction evidence="3">
        <text>hexadecanoate(out) = hexadecanoate(in)</text>
        <dbReference type="Rhea" id="RHEA:45256"/>
        <dbReference type="ChEBI" id="CHEBI:7896"/>
    </reaction>
    <physiologicalReaction direction="left-to-right" evidence="3">
        <dbReference type="Rhea" id="RHEA:45257"/>
    </physiologicalReaction>
</comment>
<protein>
    <recommendedName>
        <fullName evidence="11">Platelet glycoprotein 4</fullName>
    </recommendedName>
    <alternativeName>
        <fullName evidence="31">Glycoprotein IIIb</fullName>
    </alternativeName>
    <alternativeName>
        <fullName evidence="29">PAS IV</fullName>
    </alternativeName>
    <alternativeName>
        <fullName evidence="30">PAS-4</fullName>
    </alternativeName>
    <alternativeName>
        <fullName evidence="28">Platelet glycoprotein IV</fullName>
    </alternativeName>
</protein>
<evidence type="ECO:0000256" key="5">
    <source>
        <dbReference type="ARBA" id="ARBA00001892"/>
    </source>
</evidence>
<dbReference type="InterPro" id="IPR002159">
    <property type="entry name" value="CD36_fam"/>
</dbReference>
<evidence type="ECO:0000256" key="30">
    <source>
        <dbReference type="ARBA" id="ARBA00032188"/>
    </source>
</evidence>
<evidence type="ECO:0000256" key="31">
    <source>
        <dbReference type="ARBA" id="ARBA00032780"/>
    </source>
</evidence>
<dbReference type="GO" id="GO:0009986">
    <property type="term" value="C:cell surface"/>
    <property type="evidence" value="ECO:0007669"/>
    <property type="project" value="TreeGrafter"/>
</dbReference>
<comment type="catalytic activity">
    <reaction evidence="4">
        <text>tetradecanoate(out) = tetradecanoate(in)</text>
        <dbReference type="Rhea" id="RHEA:45252"/>
        <dbReference type="ChEBI" id="CHEBI:30807"/>
    </reaction>
    <physiologicalReaction direction="left-to-right" evidence="4">
        <dbReference type="Rhea" id="RHEA:45253"/>
    </physiologicalReaction>
</comment>
<proteinExistence type="inferred from homology"/>
<comment type="catalytic activity">
    <reaction evidence="2">
        <text>(9Z)-octadecenoate(out) = (9Z)-octadecenoate(in)</text>
        <dbReference type="Rhea" id="RHEA:33655"/>
        <dbReference type="ChEBI" id="CHEBI:30823"/>
    </reaction>
    <physiologicalReaction direction="left-to-right" evidence="2">
        <dbReference type="Rhea" id="RHEA:33656"/>
    </physiologicalReaction>
</comment>
<dbReference type="PRINTS" id="PR01609">
    <property type="entry name" value="CD36FAMILY"/>
</dbReference>
<feature type="non-terminal residue" evidence="32">
    <location>
        <position position="279"/>
    </location>
</feature>
<evidence type="ECO:0000256" key="20">
    <source>
        <dbReference type="ARBA" id="ARBA00023055"/>
    </source>
</evidence>
<reference evidence="32 33" key="1">
    <citation type="journal article" date="2013" name="Proc. Natl. Acad. Sci. U.S.A.">
        <title>The king cobra genome reveals dynamic gene evolution and adaptation in the snake venom system.</title>
        <authorList>
            <person name="Vonk F.J."/>
            <person name="Casewell N.R."/>
            <person name="Henkel C.V."/>
            <person name="Heimberg A.M."/>
            <person name="Jansen H.J."/>
            <person name="McCleary R.J."/>
            <person name="Kerkkamp H.M."/>
            <person name="Vos R.A."/>
            <person name="Guerreiro I."/>
            <person name="Calvete J.J."/>
            <person name="Wuster W."/>
            <person name="Woods A.E."/>
            <person name="Logan J.M."/>
            <person name="Harrison R.A."/>
            <person name="Castoe T.A."/>
            <person name="de Koning A.P."/>
            <person name="Pollock D.D."/>
            <person name="Yandell M."/>
            <person name="Calderon D."/>
            <person name="Renjifo C."/>
            <person name="Currier R.B."/>
            <person name="Salgado D."/>
            <person name="Pla D."/>
            <person name="Sanz L."/>
            <person name="Hyder A.S."/>
            <person name="Ribeiro J.M."/>
            <person name="Arntzen J.W."/>
            <person name="van den Thillart G.E."/>
            <person name="Boetzer M."/>
            <person name="Pirovano W."/>
            <person name="Dirks R.P."/>
            <person name="Spaink H.P."/>
            <person name="Duboule D."/>
            <person name="McGlinn E."/>
            <person name="Kini R.M."/>
            <person name="Richardson M.K."/>
        </authorList>
    </citation>
    <scope>NUCLEOTIDE SEQUENCE</scope>
    <source>
        <tissue evidence="32">Blood</tissue>
    </source>
</reference>
<evidence type="ECO:0000256" key="12">
    <source>
        <dbReference type="ARBA" id="ARBA00022448"/>
    </source>
</evidence>
<evidence type="ECO:0000256" key="4">
    <source>
        <dbReference type="ARBA" id="ARBA00000996"/>
    </source>
</evidence>
<keyword evidence="16" id="KW-0832">Ubl conjugation</keyword>
<evidence type="ECO:0000256" key="3">
    <source>
        <dbReference type="ARBA" id="ARBA00000934"/>
    </source>
</evidence>
<dbReference type="GO" id="GO:0007155">
    <property type="term" value="P:cell adhesion"/>
    <property type="evidence" value="ECO:0007669"/>
    <property type="project" value="UniProtKB-KW"/>
</dbReference>
<evidence type="ECO:0000256" key="1">
    <source>
        <dbReference type="ARBA" id="ARBA00000542"/>
    </source>
</evidence>
<organism evidence="32 33">
    <name type="scientific">Ophiophagus hannah</name>
    <name type="common">King cobra</name>
    <name type="synonym">Naja hannah</name>
    <dbReference type="NCBI Taxonomy" id="8665"/>
    <lineage>
        <taxon>Eukaryota</taxon>
        <taxon>Metazoa</taxon>
        <taxon>Chordata</taxon>
        <taxon>Craniata</taxon>
        <taxon>Vertebrata</taxon>
        <taxon>Euteleostomi</taxon>
        <taxon>Lepidosauria</taxon>
        <taxon>Squamata</taxon>
        <taxon>Bifurcata</taxon>
        <taxon>Unidentata</taxon>
        <taxon>Episquamata</taxon>
        <taxon>Toxicofera</taxon>
        <taxon>Serpentes</taxon>
        <taxon>Colubroidea</taxon>
        <taxon>Elapidae</taxon>
        <taxon>Elapinae</taxon>
        <taxon>Ophiophagus</taxon>
    </lineage>
</organism>
<gene>
    <name evidence="32" type="ORF">L345_17317</name>
</gene>
<evidence type="ECO:0000256" key="24">
    <source>
        <dbReference type="ARBA" id="ARBA00023170"/>
    </source>
</evidence>
<dbReference type="PANTHER" id="PTHR11923">
    <property type="entry name" value="SCAVENGER RECEPTOR CLASS B TYPE-1 SR-B1"/>
    <property type="match status" value="1"/>
</dbReference>
<evidence type="ECO:0000256" key="11">
    <source>
        <dbReference type="ARBA" id="ARBA00020772"/>
    </source>
</evidence>
<dbReference type="Pfam" id="PF01130">
    <property type="entry name" value="CD36"/>
    <property type="match status" value="1"/>
</dbReference>
<comment type="catalytic activity">
    <reaction evidence="1">
        <text>(9Z,12Z)-octadecadienoate(out) = (9Z,12Z)-octadecadienoate(in)</text>
        <dbReference type="Rhea" id="RHEA:45264"/>
        <dbReference type="ChEBI" id="CHEBI:30245"/>
    </reaction>
    <physiologicalReaction direction="left-to-right" evidence="1">
        <dbReference type="Rhea" id="RHEA:45265"/>
    </physiologicalReaction>
</comment>
<evidence type="ECO:0000256" key="17">
    <source>
        <dbReference type="ARBA" id="ARBA00022889"/>
    </source>
</evidence>
<dbReference type="PRINTS" id="PR01610">
    <property type="entry name" value="CD36ANTIGEN"/>
</dbReference>
<keyword evidence="20" id="KW-0445">Lipid transport</keyword>
<comment type="subcellular location">
    <subcellularLocation>
        <location evidence="6">Apical cell membrane</location>
    </subcellularLocation>
    <subcellularLocation>
        <location evidence="9">Cell membrane</location>
        <topology evidence="9">Multi-pass membrane protein</topology>
    </subcellularLocation>
    <subcellularLocation>
        <location evidence="8">Golgi apparatus</location>
    </subcellularLocation>
    <subcellularLocation>
        <location evidence="7">Membrane raft</location>
    </subcellularLocation>
</comment>
<evidence type="ECO:0000256" key="21">
    <source>
        <dbReference type="ARBA" id="ARBA00023136"/>
    </source>
</evidence>
<keyword evidence="21" id="KW-0472">Membrane</keyword>
<evidence type="ECO:0000256" key="15">
    <source>
        <dbReference type="ARBA" id="ARBA00022692"/>
    </source>
</evidence>
<dbReference type="GO" id="GO:0042953">
    <property type="term" value="P:lipoprotein transport"/>
    <property type="evidence" value="ECO:0007669"/>
    <property type="project" value="TreeGrafter"/>
</dbReference>
<comment type="similarity">
    <text evidence="10">Belongs to the CD36 family.</text>
</comment>
<dbReference type="EMBL" id="AZIM01010605">
    <property type="protein sequence ID" value="ETE56971.1"/>
    <property type="molecule type" value="Genomic_DNA"/>
</dbReference>
<dbReference type="InterPro" id="IPR005428">
    <property type="entry name" value="CD36/SCARB1/SNMP1"/>
</dbReference>
<evidence type="ECO:0000256" key="27">
    <source>
        <dbReference type="ARBA" id="ARBA00023949"/>
    </source>
</evidence>
<dbReference type="GO" id="GO:0005794">
    <property type="term" value="C:Golgi apparatus"/>
    <property type="evidence" value="ECO:0007669"/>
    <property type="project" value="UniProtKB-SubCell"/>
</dbReference>
<evidence type="ECO:0000256" key="19">
    <source>
        <dbReference type="ARBA" id="ARBA00023034"/>
    </source>
</evidence>
<keyword evidence="24" id="KW-0675">Receptor</keyword>
<keyword evidence="23" id="KW-1015">Disulfide bond</keyword>
<dbReference type="GO" id="GO:0030169">
    <property type="term" value="F:low-density lipoprotein particle binding"/>
    <property type="evidence" value="ECO:0007669"/>
    <property type="project" value="TreeGrafter"/>
</dbReference>
<evidence type="ECO:0000256" key="22">
    <source>
        <dbReference type="ARBA" id="ARBA00023139"/>
    </source>
</evidence>
<evidence type="ECO:0000256" key="25">
    <source>
        <dbReference type="ARBA" id="ARBA00023180"/>
    </source>
</evidence>
<feature type="non-terminal residue" evidence="32">
    <location>
        <position position="1"/>
    </location>
</feature>
<comment type="catalytic activity">
    <reaction evidence="27">
        <text>tetracosanoate(out) = tetracosanoate(in)</text>
        <dbReference type="Rhea" id="RHEA:45260"/>
        <dbReference type="ChEBI" id="CHEBI:31014"/>
    </reaction>
    <physiologicalReaction direction="left-to-right" evidence="27">
        <dbReference type="Rhea" id="RHEA:45261"/>
    </physiologicalReaction>
</comment>
<dbReference type="OrthoDB" id="195015at2759"/>
<evidence type="ECO:0000256" key="7">
    <source>
        <dbReference type="ARBA" id="ARBA00004285"/>
    </source>
</evidence>
<name>V8N533_OPHHA</name>
<dbReference type="GO" id="GO:0150094">
    <property type="term" value="P:amyloid-beta clearance by cellular catabolic process"/>
    <property type="evidence" value="ECO:0007669"/>
    <property type="project" value="TreeGrafter"/>
</dbReference>
<evidence type="ECO:0000256" key="18">
    <source>
        <dbReference type="ARBA" id="ARBA00022989"/>
    </source>
</evidence>
<keyword evidence="15" id="KW-0812">Transmembrane</keyword>
<evidence type="ECO:0000313" key="33">
    <source>
        <dbReference type="Proteomes" id="UP000018936"/>
    </source>
</evidence>
<dbReference type="AlphaFoldDB" id="V8N533"/>
<evidence type="ECO:0000256" key="16">
    <source>
        <dbReference type="ARBA" id="ARBA00022843"/>
    </source>
</evidence>
<keyword evidence="13" id="KW-1003">Cell membrane</keyword>
<evidence type="ECO:0000256" key="23">
    <source>
        <dbReference type="ARBA" id="ARBA00023157"/>
    </source>
</evidence>
<evidence type="ECO:0000256" key="26">
    <source>
        <dbReference type="ARBA" id="ARBA00023288"/>
    </source>
</evidence>
<dbReference type="GO" id="GO:0016324">
    <property type="term" value="C:apical plasma membrane"/>
    <property type="evidence" value="ECO:0007669"/>
    <property type="project" value="UniProtKB-SubCell"/>
</dbReference>
<dbReference type="GO" id="GO:0005901">
    <property type="term" value="C:caveola"/>
    <property type="evidence" value="ECO:0007669"/>
    <property type="project" value="TreeGrafter"/>
</dbReference>
<comment type="caution">
    <text evidence="32">The sequence shown here is derived from an EMBL/GenBank/DDBJ whole genome shotgun (WGS) entry which is preliminary data.</text>
</comment>
<dbReference type="GO" id="GO:0019915">
    <property type="term" value="P:lipid storage"/>
    <property type="evidence" value="ECO:0007669"/>
    <property type="project" value="TreeGrafter"/>
</dbReference>
<keyword evidence="19" id="KW-0333">Golgi apparatus</keyword>
<dbReference type="GO" id="GO:0006898">
    <property type="term" value="P:receptor-mediated endocytosis"/>
    <property type="evidence" value="ECO:0007669"/>
    <property type="project" value="TreeGrafter"/>
</dbReference>
<sequence>ALSNIKHHFIFPILWLNETAIISHEKADIFRSKVNNKIKLLNFLQLALMIIGSSLSGFPVPPPQFPEKILNHLESMPKASSSELNSQFSCVTKLHCLPVQPSVMNPEEVMKNGSAPILKQKGPYTYRMRYKPKVNITEHDDATVSYFLENVISFEPNMSRGLESDNITTVNLAVVSAPVLYPDAALLLNMLIQRSNSTFLQTRTVNEILWGYEDPFLKLIPLPNIDNVVGIFYPFIKTFDGPYRIYSGKDDINKVGIMQSYKNNRTVDYWESYCGMVNG</sequence>
<dbReference type="GO" id="GO:0005041">
    <property type="term" value="F:low-density lipoprotein particle receptor activity"/>
    <property type="evidence" value="ECO:0007669"/>
    <property type="project" value="TreeGrafter"/>
</dbReference>
<accession>V8N533</accession>
<keyword evidence="22" id="KW-0564">Palmitate</keyword>
<evidence type="ECO:0000256" key="28">
    <source>
        <dbReference type="ARBA" id="ARBA00029966"/>
    </source>
</evidence>